<protein>
    <submittedName>
        <fullName evidence="2">Uncharacterized protein</fullName>
    </submittedName>
</protein>
<evidence type="ECO:0000256" key="1">
    <source>
        <dbReference type="SAM" id="Phobius"/>
    </source>
</evidence>
<gene>
    <name evidence="2" type="ORF">SAMN06269173_102601</name>
</gene>
<dbReference type="AlphaFoldDB" id="A0A238WHP2"/>
<organism evidence="2 3">
    <name type="scientific">Hymenobacter mucosus</name>
    <dbReference type="NCBI Taxonomy" id="1411120"/>
    <lineage>
        <taxon>Bacteria</taxon>
        <taxon>Pseudomonadati</taxon>
        <taxon>Bacteroidota</taxon>
        <taxon>Cytophagia</taxon>
        <taxon>Cytophagales</taxon>
        <taxon>Hymenobacteraceae</taxon>
        <taxon>Hymenobacter</taxon>
    </lineage>
</organism>
<dbReference type="Proteomes" id="UP000198310">
    <property type="component" value="Unassembled WGS sequence"/>
</dbReference>
<reference evidence="3" key="1">
    <citation type="submission" date="2017-06" db="EMBL/GenBank/DDBJ databases">
        <authorList>
            <person name="Varghese N."/>
            <person name="Submissions S."/>
        </authorList>
    </citation>
    <scope>NUCLEOTIDE SEQUENCE [LARGE SCALE GENOMIC DNA]</scope>
    <source>
        <strain evidence="3">DSM 28041</strain>
    </source>
</reference>
<keyword evidence="1" id="KW-0472">Membrane</keyword>
<sequence length="66" mass="7511">MLFLLSGTLLLIGVGLRLTIIYYEFQRLGEAAINSTRLILSLVMLVTAVLMLRYGWRERTGNHTID</sequence>
<evidence type="ECO:0000313" key="2">
    <source>
        <dbReference type="EMBL" id="SNR45853.1"/>
    </source>
</evidence>
<dbReference type="EMBL" id="FZNS01000002">
    <property type="protein sequence ID" value="SNR45853.1"/>
    <property type="molecule type" value="Genomic_DNA"/>
</dbReference>
<name>A0A238WHP2_9BACT</name>
<feature type="transmembrane region" description="Helical" evidence="1">
    <location>
        <begin position="33"/>
        <end position="52"/>
    </location>
</feature>
<keyword evidence="3" id="KW-1185">Reference proteome</keyword>
<accession>A0A238WHP2</accession>
<evidence type="ECO:0000313" key="3">
    <source>
        <dbReference type="Proteomes" id="UP000198310"/>
    </source>
</evidence>
<proteinExistence type="predicted"/>
<keyword evidence="1" id="KW-1133">Transmembrane helix</keyword>
<keyword evidence="1" id="KW-0812">Transmembrane</keyword>